<dbReference type="Proteomes" id="UP001595886">
    <property type="component" value="Unassembled WGS sequence"/>
</dbReference>
<accession>A0ABV9QUJ2</accession>
<organism evidence="2 3">
    <name type="scientific">Dokdonella ginsengisoli</name>
    <dbReference type="NCBI Taxonomy" id="363846"/>
    <lineage>
        <taxon>Bacteria</taxon>
        <taxon>Pseudomonadati</taxon>
        <taxon>Pseudomonadota</taxon>
        <taxon>Gammaproteobacteria</taxon>
        <taxon>Lysobacterales</taxon>
        <taxon>Rhodanobacteraceae</taxon>
        <taxon>Dokdonella</taxon>
    </lineage>
</organism>
<dbReference type="InterPro" id="IPR029058">
    <property type="entry name" value="AB_hydrolase_fold"/>
</dbReference>
<gene>
    <name evidence="2" type="ORF">ACFO6Q_11825</name>
</gene>
<dbReference type="SUPFAM" id="SSF53474">
    <property type="entry name" value="alpha/beta-Hydrolases"/>
    <property type="match status" value="1"/>
</dbReference>
<reference evidence="3" key="1">
    <citation type="journal article" date="2019" name="Int. J. Syst. Evol. Microbiol.">
        <title>The Global Catalogue of Microorganisms (GCM) 10K type strain sequencing project: providing services to taxonomists for standard genome sequencing and annotation.</title>
        <authorList>
            <consortium name="The Broad Institute Genomics Platform"/>
            <consortium name="The Broad Institute Genome Sequencing Center for Infectious Disease"/>
            <person name="Wu L."/>
            <person name="Ma J."/>
        </authorList>
    </citation>
    <scope>NUCLEOTIDE SEQUENCE [LARGE SCALE GENOMIC DNA]</scope>
    <source>
        <strain evidence="3">CCUG 30340</strain>
    </source>
</reference>
<keyword evidence="3" id="KW-1185">Reference proteome</keyword>
<evidence type="ECO:0000313" key="2">
    <source>
        <dbReference type="EMBL" id="MFC4821018.1"/>
    </source>
</evidence>
<protein>
    <submittedName>
        <fullName evidence="2">Uncharacterized protein</fullName>
    </submittedName>
</protein>
<dbReference type="EMBL" id="JBHSHD010000008">
    <property type="protein sequence ID" value="MFC4821018.1"/>
    <property type="molecule type" value="Genomic_DNA"/>
</dbReference>
<sequence>MPHCLAARVVVAFLTLCLLPAALAAAPRADARHAPAASRSARRAPPPDPRVERWLDVAGFGEVALYRPSGTARGLALFASGDGGWSRGVTDMAHEAAALGYWVAGFSTPQFLKGLDGDAAACSDADGLLARLADQLVRRLNLPLDTRPVLLGYSSGATLVYAALAADAGARFGGGVSIGFCPDLLIRKSFCPGRGGLTAHWQKQPPSWVFDKHAVDARWRIVQGESDQVCDPKFAPEFAADQSDTAAVMLPKVGHGFGVPARWMPQYRQSVQELLDAAARR</sequence>
<keyword evidence="1" id="KW-0732">Signal</keyword>
<dbReference type="RefSeq" id="WP_380021246.1">
    <property type="nucleotide sequence ID" value="NZ_JBHSHD010000008.1"/>
</dbReference>
<evidence type="ECO:0000313" key="3">
    <source>
        <dbReference type="Proteomes" id="UP001595886"/>
    </source>
</evidence>
<name>A0ABV9QUJ2_9GAMM</name>
<feature type="chain" id="PRO_5045888722" evidence="1">
    <location>
        <begin position="25"/>
        <end position="281"/>
    </location>
</feature>
<feature type="signal peptide" evidence="1">
    <location>
        <begin position="1"/>
        <end position="24"/>
    </location>
</feature>
<dbReference type="Gene3D" id="3.40.50.1820">
    <property type="entry name" value="alpha/beta hydrolase"/>
    <property type="match status" value="1"/>
</dbReference>
<proteinExistence type="predicted"/>
<evidence type="ECO:0000256" key="1">
    <source>
        <dbReference type="SAM" id="SignalP"/>
    </source>
</evidence>
<comment type="caution">
    <text evidence="2">The sequence shown here is derived from an EMBL/GenBank/DDBJ whole genome shotgun (WGS) entry which is preliminary data.</text>
</comment>